<dbReference type="PANTHER" id="PTHR43855">
    <property type="entry name" value="THIOSULFATE SULFURTRANSFERASE"/>
    <property type="match status" value="1"/>
</dbReference>
<protein>
    <submittedName>
        <fullName evidence="4">Rhodanese-like</fullName>
    </submittedName>
</protein>
<evidence type="ECO:0000256" key="2">
    <source>
        <dbReference type="SAM" id="MobiDB-lite"/>
    </source>
</evidence>
<feature type="compositionally biased region" description="Polar residues" evidence="2">
    <location>
        <begin position="338"/>
        <end position="357"/>
    </location>
</feature>
<dbReference type="CDD" id="cd01449">
    <property type="entry name" value="TST_Repeat_2"/>
    <property type="match status" value="1"/>
</dbReference>
<feature type="domain" description="Rhodanese" evidence="3">
    <location>
        <begin position="201"/>
        <end position="310"/>
    </location>
</feature>
<proteinExistence type="predicted"/>
<name>Q1K3E4_DESA6</name>
<dbReference type="RefSeq" id="WP_005997916.1">
    <property type="nucleotide sequence ID" value="NZ_AAEW02000002.1"/>
</dbReference>
<dbReference type="Proteomes" id="UP000005695">
    <property type="component" value="Unassembled WGS sequence"/>
</dbReference>
<reference evidence="4" key="2">
    <citation type="submission" date="2006-05" db="EMBL/GenBank/DDBJ databases">
        <title>Sequencing of the draft genome and assembly of Desulfuromonas acetoxidans DSM 684.</title>
        <authorList>
            <consortium name="US DOE Joint Genome Institute (JGI-PGF)"/>
            <person name="Copeland A."/>
            <person name="Lucas S."/>
            <person name="Lapidus A."/>
            <person name="Barry K."/>
            <person name="Detter J.C."/>
            <person name="Glavina del Rio T."/>
            <person name="Hammon N."/>
            <person name="Israni S."/>
            <person name="Dalin E."/>
            <person name="Tice H."/>
            <person name="Bruce D."/>
            <person name="Pitluck S."/>
            <person name="Richardson P."/>
        </authorList>
    </citation>
    <scope>NUCLEOTIDE SEQUENCE [LARGE SCALE GENOMIC DNA]</scope>
    <source>
        <strain evidence="4">DSM 684</strain>
    </source>
</reference>
<dbReference type="EMBL" id="AAEW02000002">
    <property type="protein sequence ID" value="EAT17030.1"/>
    <property type="molecule type" value="Genomic_DNA"/>
</dbReference>
<dbReference type="InterPro" id="IPR001763">
    <property type="entry name" value="Rhodanese-like_dom"/>
</dbReference>
<accession>Q1K3E4</accession>
<keyword evidence="1" id="KW-0677">Repeat</keyword>
<dbReference type="AlphaFoldDB" id="Q1K3E4"/>
<feature type="domain" description="Rhodanese" evidence="3">
    <location>
        <begin position="51"/>
        <end position="164"/>
    </location>
</feature>
<comment type="caution">
    <text evidence="4">The sequence shown here is derived from an EMBL/GenBank/DDBJ whole genome shotgun (WGS) entry which is preliminary data.</text>
</comment>
<evidence type="ECO:0000313" key="4">
    <source>
        <dbReference type="EMBL" id="EAT17030.1"/>
    </source>
</evidence>
<gene>
    <name evidence="4" type="ORF">Dace_2896</name>
</gene>
<sequence>MQKPFRVRLATITLVLLLGVWWALASAATGQKAFPNGQYLLTASELMQRQKKEPLVIVDVRTDEDFDGKVIPGAIRLPWSAFRSEDPARNMEGLFVGPAQAQQILGEHGLFRNDMIVLYDSVASDGGATASYIFWVLDMLGHKKMAILERGIDGWLAAGGKVVNKPQKREPLLYQAPTDEINLRRKVDEQFILPRLGDPYYQILDVRSSGEYLGQTLNTGLNGDPLKAGHIPGAFNINYENNWADAERKTLKSYADLAKMYQGLNPTAGVIAYCHSARRSSFSYFVLRLLGFKDVLLYDNSWFGWGGQERYYPAETTVNLLSGQAPPQVEQTAKADTKGQQPPAQNKTSQGPASGSQKKGYISCGG</sequence>
<dbReference type="Pfam" id="PF00581">
    <property type="entry name" value="Rhodanese"/>
    <property type="match status" value="2"/>
</dbReference>
<dbReference type="PANTHER" id="PTHR43855:SF1">
    <property type="entry name" value="THIOSULFATE SULFURTRANSFERASE"/>
    <property type="match status" value="1"/>
</dbReference>
<evidence type="ECO:0000256" key="1">
    <source>
        <dbReference type="ARBA" id="ARBA00022737"/>
    </source>
</evidence>
<dbReference type="InterPro" id="IPR051126">
    <property type="entry name" value="Thiosulfate_sulfurtransferase"/>
</dbReference>
<feature type="region of interest" description="Disordered" evidence="2">
    <location>
        <begin position="325"/>
        <end position="366"/>
    </location>
</feature>
<organism evidence="4 5">
    <name type="scientific">Desulfuromonas acetoxidans (strain DSM 684 / 11070)</name>
    <dbReference type="NCBI Taxonomy" id="281689"/>
    <lineage>
        <taxon>Bacteria</taxon>
        <taxon>Pseudomonadati</taxon>
        <taxon>Thermodesulfobacteriota</taxon>
        <taxon>Desulfuromonadia</taxon>
        <taxon>Desulfuromonadales</taxon>
        <taxon>Desulfuromonadaceae</taxon>
        <taxon>Desulfuromonas</taxon>
    </lineage>
</organism>
<dbReference type="InterPro" id="IPR036873">
    <property type="entry name" value="Rhodanese-like_dom_sf"/>
</dbReference>
<evidence type="ECO:0000259" key="3">
    <source>
        <dbReference type="PROSITE" id="PS50206"/>
    </source>
</evidence>
<dbReference type="CDD" id="cd01448">
    <property type="entry name" value="TST_Repeat_1"/>
    <property type="match status" value="1"/>
</dbReference>
<keyword evidence="5" id="KW-1185">Reference proteome</keyword>
<reference evidence="4" key="1">
    <citation type="submission" date="2006-05" db="EMBL/GenBank/DDBJ databases">
        <title>Annotation of the draft genome assembly of Desulfuromonas acetoxidans DSM 684.</title>
        <authorList>
            <consortium name="US DOE Joint Genome Institute (JGI-ORNL)"/>
            <person name="Larimer F."/>
            <person name="Land M."/>
            <person name="Hauser L."/>
        </authorList>
    </citation>
    <scope>NUCLEOTIDE SEQUENCE [LARGE SCALE GENOMIC DNA]</scope>
    <source>
        <strain evidence="4">DSM 684</strain>
    </source>
</reference>
<dbReference type="OrthoDB" id="9781034at2"/>
<dbReference type="SMART" id="SM00450">
    <property type="entry name" value="RHOD"/>
    <property type="match status" value="2"/>
</dbReference>
<evidence type="ECO:0000313" key="5">
    <source>
        <dbReference type="Proteomes" id="UP000005695"/>
    </source>
</evidence>
<dbReference type="SUPFAM" id="SSF52821">
    <property type="entry name" value="Rhodanese/Cell cycle control phosphatase"/>
    <property type="match status" value="2"/>
</dbReference>
<dbReference type="Gene3D" id="3.40.250.10">
    <property type="entry name" value="Rhodanese-like domain"/>
    <property type="match status" value="2"/>
</dbReference>
<dbReference type="PROSITE" id="PS50206">
    <property type="entry name" value="RHODANESE_3"/>
    <property type="match status" value="2"/>
</dbReference>